<evidence type="ECO:0000256" key="16">
    <source>
        <dbReference type="NCBIfam" id="TIGR01389"/>
    </source>
</evidence>
<dbReference type="InterPro" id="IPR001650">
    <property type="entry name" value="Helicase_C-like"/>
</dbReference>
<dbReference type="InterPro" id="IPR036388">
    <property type="entry name" value="WH-like_DNA-bd_sf"/>
</dbReference>
<evidence type="ECO:0000259" key="19">
    <source>
        <dbReference type="PROSITE" id="PS51194"/>
    </source>
</evidence>
<dbReference type="InterPro" id="IPR004589">
    <property type="entry name" value="DNA_helicase_ATP-dep_RecQ"/>
</dbReference>
<dbReference type="PROSITE" id="PS51194">
    <property type="entry name" value="HELICASE_CTER"/>
    <property type="match status" value="1"/>
</dbReference>
<keyword evidence="9" id="KW-0862">Zinc</keyword>
<dbReference type="FunFam" id="3.40.50.300:FF:000296">
    <property type="entry name" value="ATP-dependent DNA helicase RecQ"/>
    <property type="match status" value="1"/>
</dbReference>
<evidence type="ECO:0000256" key="5">
    <source>
        <dbReference type="ARBA" id="ARBA00022741"/>
    </source>
</evidence>
<evidence type="ECO:0000256" key="11">
    <source>
        <dbReference type="ARBA" id="ARBA00023125"/>
    </source>
</evidence>
<dbReference type="EMBL" id="QVTE01000051">
    <property type="protein sequence ID" value="RFU66367.1"/>
    <property type="molecule type" value="Genomic_DNA"/>
</dbReference>
<evidence type="ECO:0000256" key="13">
    <source>
        <dbReference type="ARBA" id="ARBA00023204"/>
    </source>
</evidence>
<dbReference type="Pfam" id="PF00271">
    <property type="entry name" value="Helicase_C"/>
    <property type="match status" value="1"/>
</dbReference>
<evidence type="ECO:0000256" key="6">
    <source>
        <dbReference type="ARBA" id="ARBA00022763"/>
    </source>
</evidence>
<keyword evidence="6" id="KW-0227">DNA damage</keyword>
<evidence type="ECO:0000259" key="18">
    <source>
        <dbReference type="PROSITE" id="PS51192"/>
    </source>
</evidence>
<dbReference type="SMART" id="SM00490">
    <property type="entry name" value="HELICc"/>
    <property type="match status" value="1"/>
</dbReference>
<dbReference type="GO" id="GO:0009378">
    <property type="term" value="F:four-way junction helicase activity"/>
    <property type="evidence" value="ECO:0007669"/>
    <property type="project" value="TreeGrafter"/>
</dbReference>
<dbReference type="Gene3D" id="1.10.150.80">
    <property type="entry name" value="HRDC domain"/>
    <property type="match status" value="1"/>
</dbReference>
<keyword evidence="4" id="KW-0479">Metal-binding</keyword>
<dbReference type="PROSITE" id="PS50967">
    <property type="entry name" value="HRDC"/>
    <property type="match status" value="1"/>
</dbReference>
<gene>
    <name evidence="20" type="primary">recQ</name>
    <name evidence="20" type="ORF">D0469_17185</name>
</gene>
<feature type="domain" description="Helicase ATP-binding" evidence="18">
    <location>
        <begin position="26"/>
        <end position="195"/>
    </location>
</feature>
<dbReference type="InterPro" id="IPR029491">
    <property type="entry name" value="Helicase_HTH"/>
</dbReference>
<protein>
    <recommendedName>
        <fullName evidence="16">DNA helicase RecQ</fullName>
        <ecNumber evidence="16">5.6.2.4</ecNumber>
    </recommendedName>
</protein>
<dbReference type="InterPro" id="IPR002121">
    <property type="entry name" value="HRDC_dom"/>
</dbReference>
<dbReference type="SMART" id="SM00487">
    <property type="entry name" value="DEXDc"/>
    <property type="match status" value="1"/>
</dbReference>
<dbReference type="SUPFAM" id="SSF46785">
    <property type="entry name" value="Winged helix' DNA-binding domain"/>
    <property type="match status" value="1"/>
</dbReference>
<dbReference type="GO" id="GO:0016787">
    <property type="term" value="F:hydrolase activity"/>
    <property type="evidence" value="ECO:0007669"/>
    <property type="project" value="UniProtKB-KW"/>
</dbReference>
<keyword evidence="5" id="KW-0547">Nucleotide-binding</keyword>
<dbReference type="CDD" id="cd17920">
    <property type="entry name" value="DEXHc_RecQ"/>
    <property type="match status" value="1"/>
</dbReference>
<dbReference type="SMART" id="SM00956">
    <property type="entry name" value="RQC"/>
    <property type="match status" value="1"/>
</dbReference>
<evidence type="ECO:0000256" key="8">
    <source>
        <dbReference type="ARBA" id="ARBA00022806"/>
    </source>
</evidence>
<name>A0A372LIZ0_9BACI</name>
<dbReference type="SMART" id="SM00341">
    <property type="entry name" value="HRDC"/>
    <property type="match status" value="1"/>
</dbReference>
<keyword evidence="11" id="KW-0238">DNA-binding</keyword>
<comment type="similarity">
    <text evidence="3">Belongs to the helicase family. RecQ subfamily.</text>
</comment>
<evidence type="ECO:0000256" key="15">
    <source>
        <dbReference type="ARBA" id="ARBA00034617"/>
    </source>
</evidence>
<dbReference type="NCBIfam" id="TIGR00614">
    <property type="entry name" value="recQ_fam"/>
    <property type="match status" value="1"/>
</dbReference>
<dbReference type="GO" id="GO:0043138">
    <property type="term" value="F:3'-5' DNA helicase activity"/>
    <property type="evidence" value="ECO:0007669"/>
    <property type="project" value="UniProtKB-EC"/>
</dbReference>
<keyword evidence="8 20" id="KW-0347">Helicase</keyword>
<dbReference type="PANTHER" id="PTHR13710:SF105">
    <property type="entry name" value="ATP-DEPENDENT DNA HELICASE Q1"/>
    <property type="match status" value="1"/>
</dbReference>
<keyword evidence="10" id="KW-0067">ATP-binding</keyword>
<reference evidence="20 21" key="1">
    <citation type="submission" date="2018-08" db="EMBL/GenBank/DDBJ databases">
        <title>Bacillus chawlae sp. nov., Bacillus glennii sp. nov., and Bacillus saganii sp. nov. Isolated from the Vehicle Assembly Building at Kennedy Space Center where the Viking Spacecraft were Assembled.</title>
        <authorList>
            <person name="Seuylemezian A."/>
            <person name="Vaishampayan P."/>
        </authorList>
    </citation>
    <scope>NUCLEOTIDE SEQUENCE [LARGE SCALE GENOMIC DNA]</scope>
    <source>
        <strain evidence="20 21">V47-23a</strain>
    </source>
</reference>
<dbReference type="InterPro" id="IPR036390">
    <property type="entry name" value="WH_DNA-bd_sf"/>
</dbReference>
<dbReference type="InterPro" id="IPR032284">
    <property type="entry name" value="RecQ_Zn-bd"/>
</dbReference>
<sequence>MIKKAREYLKKYFGYDSFRPGQEKIIEFVLDGVPAAGIMPTGGGKSVCYQIPALLLPGSTLVISPLISLMKDQVDSLVQAGIPATFINSSITASEVSKRLDDAVKGRYKLIYMAPERLESPYFLEELKQLDISLVAVDEAHCISQWGHDFRPSYLKISSLMSKLPGNPRVLALTATATPTVREDICSLLGISEENTIITGFERTNLSFSVVKDENSLTFLERYLSKNKQESGIVYGATRKEVDNLYQYLLKKGYKAGRYHAGMNESERASQQELFLNDDIKIMVATSAFGMGINKTNVRMVFHYQMPKNMESYYQEAGRAGRDGLDSECILLYSAQDIRVQRFLIDQSSTSDSRREQELKKLNQMKDYCHTEDCLQSFILQYFGEENSEPCGRCGNCLDTRSVEDVTVEAQMVLSCMIRMGERFGRTLISQVLAGSKNKKIADFGFDKLSTYGIMKQRSAKEIAEFIDFLASRQYIGISGGQYPVLDVTNLGKEVLLNKERVLRKQQLTITAAQTDDVLFEKLRAVRKELAAGEGVPPFIIFSDAALKDMSLKQPQTKEEFLQVKGVGEQKAERYGAAFLKAISGYLSQNPVAKAEPIQSISTKQQVKKGSYLDSYKLYNSGASFDEIAAQLNLSVVTVENHIIRCAQEEMPLDWEQIVGNSEQELIINAIRNIGAEKLKPIKETLPENISYFQIKAVLVKYPAVTFQKTP</sequence>
<dbReference type="InterPro" id="IPR027417">
    <property type="entry name" value="P-loop_NTPase"/>
</dbReference>
<dbReference type="Gene3D" id="3.40.50.300">
    <property type="entry name" value="P-loop containing nucleotide triphosphate hydrolases"/>
    <property type="match status" value="2"/>
</dbReference>
<dbReference type="GO" id="GO:0046872">
    <property type="term" value="F:metal ion binding"/>
    <property type="evidence" value="ECO:0007669"/>
    <property type="project" value="UniProtKB-KW"/>
</dbReference>
<evidence type="ECO:0000256" key="3">
    <source>
        <dbReference type="ARBA" id="ARBA00005446"/>
    </source>
</evidence>
<dbReference type="CDD" id="cd18794">
    <property type="entry name" value="SF2_C_RecQ"/>
    <property type="match status" value="1"/>
</dbReference>
<evidence type="ECO:0000256" key="10">
    <source>
        <dbReference type="ARBA" id="ARBA00022840"/>
    </source>
</evidence>
<dbReference type="GO" id="GO:0043590">
    <property type="term" value="C:bacterial nucleoid"/>
    <property type="evidence" value="ECO:0007669"/>
    <property type="project" value="TreeGrafter"/>
</dbReference>
<dbReference type="SUPFAM" id="SSF52540">
    <property type="entry name" value="P-loop containing nucleoside triphosphate hydrolases"/>
    <property type="match status" value="1"/>
</dbReference>
<evidence type="ECO:0000259" key="17">
    <source>
        <dbReference type="PROSITE" id="PS50967"/>
    </source>
</evidence>
<dbReference type="FunFam" id="1.10.150.80:FF:000002">
    <property type="entry name" value="ATP-dependent DNA helicase RecQ"/>
    <property type="match status" value="1"/>
</dbReference>
<keyword evidence="7 20" id="KW-0378">Hydrolase</keyword>
<dbReference type="GO" id="GO:0009432">
    <property type="term" value="P:SOS response"/>
    <property type="evidence" value="ECO:0007669"/>
    <property type="project" value="UniProtKB-UniRule"/>
</dbReference>
<evidence type="ECO:0000256" key="9">
    <source>
        <dbReference type="ARBA" id="ARBA00022833"/>
    </source>
</evidence>
<dbReference type="Pfam" id="PF09382">
    <property type="entry name" value="RQC"/>
    <property type="match status" value="1"/>
</dbReference>
<dbReference type="Pfam" id="PF00270">
    <property type="entry name" value="DEAD"/>
    <property type="match status" value="1"/>
</dbReference>
<keyword evidence="14" id="KW-0413">Isomerase</keyword>
<dbReference type="PROSITE" id="PS51192">
    <property type="entry name" value="HELICASE_ATP_BIND_1"/>
    <property type="match status" value="1"/>
</dbReference>
<organism evidence="20 21">
    <name type="scientific">Peribacillus saganii</name>
    <dbReference type="NCBI Taxonomy" id="2303992"/>
    <lineage>
        <taxon>Bacteria</taxon>
        <taxon>Bacillati</taxon>
        <taxon>Bacillota</taxon>
        <taxon>Bacilli</taxon>
        <taxon>Bacillales</taxon>
        <taxon>Bacillaceae</taxon>
        <taxon>Peribacillus</taxon>
    </lineage>
</organism>
<dbReference type="GO" id="GO:0003677">
    <property type="term" value="F:DNA binding"/>
    <property type="evidence" value="ECO:0007669"/>
    <property type="project" value="UniProtKB-KW"/>
</dbReference>
<accession>A0A372LIZ0</accession>
<dbReference type="RefSeq" id="WP_117327951.1">
    <property type="nucleotide sequence ID" value="NZ_QVTE01000051.1"/>
</dbReference>
<dbReference type="PANTHER" id="PTHR13710">
    <property type="entry name" value="DNA HELICASE RECQ FAMILY MEMBER"/>
    <property type="match status" value="1"/>
</dbReference>
<keyword evidence="13" id="KW-0234">DNA repair</keyword>
<feature type="domain" description="HRDC" evidence="17">
    <location>
        <begin position="513"/>
        <end position="593"/>
    </location>
</feature>
<dbReference type="Gene3D" id="1.10.10.10">
    <property type="entry name" value="Winged helix-like DNA-binding domain superfamily/Winged helix DNA-binding domain"/>
    <property type="match status" value="1"/>
</dbReference>
<proteinExistence type="inferred from homology"/>
<keyword evidence="21" id="KW-1185">Reference proteome</keyword>
<dbReference type="Pfam" id="PF16124">
    <property type="entry name" value="RecQ_Zn_bind"/>
    <property type="match status" value="1"/>
</dbReference>
<dbReference type="SUPFAM" id="SSF47819">
    <property type="entry name" value="HRDC-like"/>
    <property type="match status" value="1"/>
</dbReference>
<keyword evidence="12" id="KW-0233">DNA recombination</keyword>
<evidence type="ECO:0000313" key="21">
    <source>
        <dbReference type="Proteomes" id="UP000264541"/>
    </source>
</evidence>
<dbReference type="InterPro" id="IPR011545">
    <property type="entry name" value="DEAD/DEAH_box_helicase_dom"/>
</dbReference>
<dbReference type="AlphaFoldDB" id="A0A372LIZ0"/>
<evidence type="ECO:0000256" key="14">
    <source>
        <dbReference type="ARBA" id="ARBA00023235"/>
    </source>
</evidence>
<dbReference type="InterPro" id="IPR014001">
    <property type="entry name" value="Helicase_ATP-bd"/>
</dbReference>
<evidence type="ECO:0000256" key="12">
    <source>
        <dbReference type="ARBA" id="ARBA00023172"/>
    </source>
</evidence>
<dbReference type="GO" id="GO:0005737">
    <property type="term" value="C:cytoplasm"/>
    <property type="evidence" value="ECO:0007669"/>
    <property type="project" value="TreeGrafter"/>
</dbReference>
<comment type="catalytic activity">
    <reaction evidence="15">
        <text>Couples ATP hydrolysis with the unwinding of duplex DNA by translocating in the 3'-5' direction.</text>
        <dbReference type="EC" id="5.6.2.4"/>
    </reaction>
</comment>
<comment type="cofactor">
    <cofactor evidence="1">
        <name>Mg(2+)</name>
        <dbReference type="ChEBI" id="CHEBI:18420"/>
    </cofactor>
</comment>
<dbReference type="Pfam" id="PF14493">
    <property type="entry name" value="HTH_40"/>
    <property type="match status" value="1"/>
</dbReference>
<evidence type="ECO:0000256" key="2">
    <source>
        <dbReference type="ARBA" id="ARBA00001947"/>
    </source>
</evidence>
<dbReference type="OrthoDB" id="9763310at2"/>
<dbReference type="InterPro" id="IPR006293">
    <property type="entry name" value="DNA_helicase_ATP-dep_RecQ_bac"/>
</dbReference>
<dbReference type="Proteomes" id="UP000264541">
    <property type="component" value="Unassembled WGS sequence"/>
</dbReference>
<comment type="cofactor">
    <cofactor evidence="2">
        <name>Zn(2+)</name>
        <dbReference type="ChEBI" id="CHEBI:29105"/>
    </cofactor>
</comment>
<evidence type="ECO:0000256" key="7">
    <source>
        <dbReference type="ARBA" id="ARBA00022801"/>
    </source>
</evidence>
<dbReference type="InterPro" id="IPR010997">
    <property type="entry name" value="HRDC-like_sf"/>
</dbReference>
<dbReference type="GO" id="GO:0006310">
    <property type="term" value="P:DNA recombination"/>
    <property type="evidence" value="ECO:0007669"/>
    <property type="project" value="UniProtKB-UniRule"/>
</dbReference>
<dbReference type="EC" id="5.6.2.4" evidence="16"/>
<dbReference type="Pfam" id="PF00570">
    <property type="entry name" value="HRDC"/>
    <property type="match status" value="1"/>
</dbReference>
<dbReference type="InterPro" id="IPR018982">
    <property type="entry name" value="RQC_domain"/>
</dbReference>
<dbReference type="GO" id="GO:0006281">
    <property type="term" value="P:DNA repair"/>
    <property type="evidence" value="ECO:0007669"/>
    <property type="project" value="UniProtKB-KW"/>
</dbReference>
<evidence type="ECO:0000256" key="1">
    <source>
        <dbReference type="ARBA" id="ARBA00001946"/>
    </source>
</evidence>
<dbReference type="GO" id="GO:0030894">
    <property type="term" value="C:replisome"/>
    <property type="evidence" value="ECO:0007669"/>
    <property type="project" value="TreeGrafter"/>
</dbReference>
<comment type="caution">
    <text evidence="20">The sequence shown here is derived from an EMBL/GenBank/DDBJ whole genome shotgun (WGS) entry which is preliminary data.</text>
</comment>
<dbReference type="NCBIfam" id="TIGR01389">
    <property type="entry name" value="recQ"/>
    <property type="match status" value="1"/>
</dbReference>
<evidence type="ECO:0000313" key="20">
    <source>
        <dbReference type="EMBL" id="RFU66367.1"/>
    </source>
</evidence>
<dbReference type="InterPro" id="IPR044876">
    <property type="entry name" value="HRDC_dom_sf"/>
</dbReference>
<dbReference type="GO" id="GO:0006260">
    <property type="term" value="P:DNA replication"/>
    <property type="evidence" value="ECO:0007669"/>
    <property type="project" value="InterPro"/>
</dbReference>
<evidence type="ECO:0000256" key="4">
    <source>
        <dbReference type="ARBA" id="ARBA00022723"/>
    </source>
</evidence>
<dbReference type="GO" id="GO:0005524">
    <property type="term" value="F:ATP binding"/>
    <property type="evidence" value="ECO:0007669"/>
    <property type="project" value="UniProtKB-KW"/>
</dbReference>
<feature type="domain" description="Helicase C-terminal" evidence="19">
    <location>
        <begin position="219"/>
        <end position="363"/>
    </location>
</feature>